<keyword evidence="4 6" id="KW-0464">Manganese</keyword>
<comment type="similarity">
    <text evidence="1 6">Belongs to the metallo-dependent hydrolases superfamily. Adenine deaminase family.</text>
</comment>
<dbReference type="EC" id="3.5.4.2" evidence="2 6"/>
<feature type="domain" description="Adenine deaminase C-terminal" evidence="8">
    <location>
        <begin position="380"/>
        <end position="533"/>
    </location>
</feature>
<dbReference type="PATRIC" id="fig|1069083.5.peg.320"/>
<dbReference type="InterPro" id="IPR032466">
    <property type="entry name" value="Metal_Hydrolase"/>
</dbReference>
<proteinExistence type="inferred from homology"/>
<evidence type="ECO:0000256" key="1">
    <source>
        <dbReference type="ARBA" id="ARBA00006773"/>
    </source>
</evidence>
<dbReference type="Pfam" id="PF13382">
    <property type="entry name" value="Adenine_deam_C"/>
    <property type="match status" value="1"/>
</dbReference>
<comment type="catalytic activity">
    <reaction evidence="5 6">
        <text>adenine + H2O + H(+) = hypoxanthine + NH4(+)</text>
        <dbReference type="Rhea" id="RHEA:23688"/>
        <dbReference type="ChEBI" id="CHEBI:15377"/>
        <dbReference type="ChEBI" id="CHEBI:15378"/>
        <dbReference type="ChEBI" id="CHEBI:16708"/>
        <dbReference type="ChEBI" id="CHEBI:17368"/>
        <dbReference type="ChEBI" id="CHEBI:28938"/>
        <dbReference type="EC" id="3.5.4.2"/>
    </reaction>
</comment>
<dbReference type="OrthoDB" id="24954at2157"/>
<dbReference type="InterPro" id="IPR006679">
    <property type="entry name" value="Adenine_deam"/>
</dbReference>
<dbReference type="CDD" id="cd01295">
    <property type="entry name" value="AdeC"/>
    <property type="match status" value="1"/>
</dbReference>
<evidence type="ECO:0000259" key="7">
    <source>
        <dbReference type="Pfam" id="PF01979"/>
    </source>
</evidence>
<comment type="caution">
    <text evidence="9">The sequence shown here is derived from an EMBL/GenBank/DDBJ whole genome shotgun (WGS) entry which is preliminary data.</text>
</comment>
<name>N6VTU5_9EURY</name>
<evidence type="ECO:0000256" key="5">
    <source>
        <dbReference type="ARBA" id="ARBA00047720"/>
    </source>
</evidence>
<comment type="cofactor">
    <cofactor evidence="6">
        <name>Mn(2+)</name>
        <dbReference type="ChEBI" id="CHEBI:29035"/>
    </cofactor>
</comment>
<dbReference type="PANTHER" id="PTHR11113:SF2">
    <property type="entry name" value="ADENINE DEAMINASE"/>
    <property type="match status" value="1"/>
</dbReference>
<dbReference type="InterPro" id="IPR026912">
    <property type="entry name" value="Adenine_deam_C"/>
</dbReference>
<dbReference type="SUPFAM" id="SSF51338">
    <property type="entry name" value="Composite domain of metallo-dependent hydrolases"/>
    <property type="match status" value="1"/>
</dbReference>
<organism evidence="9 10">
    <name type="scientific">Methanocaldococcus villosus KIN24-T80</name>
    <dbReference type="NCBI Taxonomy" id="1069083"/>
    <lineage>
        <taxon>Archaea</taxon>
        <taxon>Methanobacteriati</taxon>
        <taxon>Methanobacteriota</taxon>
        <taxon>Methanomada group</taxon>
        <taxon>Methanococci</taxon>
        <taxon>Methanococcales</taxon>
        <taxon>Methanocaldococcaceae</taxon>
        <taxon>Methanocaldococcus</taxon>
    </lineage>
</organism>
<protein>
    <recommendedName>
        <fullName evidence="2 6">Adenine deaminase</fullName>
        <shortName evidence="6">Adenase</shortName>
        <shortName evidence="6">Adenine aminase</shortName>
        <ecNumber evidence="2 6">3.5.4.2</ecNumber>
    </recommendedName>
</protein>
<evidence type="ECO:0000259" key="8">
    <source>
        <dbReference type="Pfam" id="PF13382"/>
    </source>
</evidence>
<dbReference type="GO" id="GO:0000034">
    <property type="term" value="F:adenine deaminase activity"/>
    <property type="evidence" value="ECO:0007669"/>
    <property type="project" value="UniProtKB-UniRule"/>
</dbReference>
<evidence type="ECO:0000256" key="2">
    <source>
        <dbReference type="ARBA" id="ARBA00012782"/>
    </source>
</evidence>
<dbReference type="AlphaFoldDB" id="N6VTU5"/>
<dbReference type="Gene3D" id="2.30.40.10">
    <property type="entry name" value="Urease, subunit C, domain 1"/>
    <property type="match status" value="1"/>
</dbReference>
<keyword evidence="3 6" id="KW-0378">Hydrolase</keyword>
<evidence type="ECO:0000256" key="3">
    <source>
        <dbReference type="ARBA" id="ARBA00022801"/>
    </source>
</evidence>
<dbReference type="Pfam" id="PF01979">
    <property type="entry name" value="Amidohydro_1"/>
    <property type="match status" value="1"/>
</dbReference>
<dbReference type="GO" id="GO:0006146">
    <property type="term" value="P:adenine catabolic process"/>
    <property type="evidence" value="ECO:0007669"/>
    <property type="project" value="InterPro"/>
</dbReference>
<evidence type="ECO:0000256" key="4">
    <source>
        <dbReference type="ARBA" id="ARBA00023211"/>
    </source>
</evidence>
<dbReference type="RefSeq" id="WP_004589984.1">
    <property type="nucleotide sequence ID" value="NZ_APMM01000011.1"/>
</dbReference>
<evidence type="ECO:0000313" key="9">
    <source>
        <dbReference type="EMBL" id="ENN96581.1"/>
    </source>
</evidence>
<dbReference type="STRING" id="1069083.GCA_000371805_00452"/>
<dbReference type="NCBIfam" id="TIGR01178">
    <property type="entry name" value="ade"/>
    <property type="match status" value="1"/>
</dbReference>
<dbReference type="PANTHER" id="PTHR11113">
    <property type="entry name" value="N-ACETYLGLUCOSAMINE-6-PHOSPHATE DEACETYLASE"/>
    <property type="match status" value="1"/>
</dbReference>
<dbReference type="Gene3D" id="3.20.20.140">
    <property type="entry name" value="Metal-dependent hydrolases"/>
    <property type="match status" value="1"/>
</dbReference>
<feature type="domain" description="Amidohydrolase-related" evidence="7">
    <location>
        <begin position="50"/>
        <end position="324"/>
    </location>
</feature>
<keyword evidence="10" id="KW-1185">Reference proteome</keyword>
<dbReference type="InterPro" id="IPR006680">
    <property type="entry name" value="Amidohydro-rel"/>
</dbReference>
<dbReference type="EMBL" id="APMM01000011">
    <property type="protein sequence ID" value="ENN96581.1"/>
    <property type="molecule type" value="Genomic_DNA"/>
</dbReference>
<dbReference type="InterPro" id="IPR011059">
    <property type="entry name" value="Metal-dep_hydrolase_composite"/>
</dbReference>
<dbReference type="HAMAP" id="MF_01518">
    <property type="entry name" value="Adenine_deamin"/>
    <property type="match status" value="1"/>
</dbReference>
<sequence length="545" mass="61353">MILKNAKIINVYTGEILEGNVYFDEKIKLIDFDNNEIKKDDKIINLKGKYLSPTFIDAHIHIESSHLIPSEFEKLVLKSGVSKVVIDPHEIANVCGKDGILFMLNDAKYLDVYVMLPSCVPATELETNGAKITAKDIEELITLDRVLGLGEVMNYKAVINNEKSIIEKINIAKKYKKLIDGHCPGLRGEELNKYIEKGIMSDHEAFEIDEALEKLRLGLKLMIREGTVSKNIYLLEVAKKVKDKRNIILVSDDVSKDLDCYMVKILRKAIKYVSPIEAIQMVTANPANYLGIDIGIKPGNEASFIIFDDIEKFKINNIIIKGKFLNDILKDLNNSKKRIPKTLLKTVNCKIKKEDFLIEGIDYNKKDGKVRVIKPLKDCLITKEKILNVKKAKELLEANKLNKIFVIERHKNTGNVGKGLIEFLNKGTLASTYAHDSHNIIAIGNDIDDLYLAVSVLKSIGGGFVAVLNGKVYKVPLRVAGIMGDSLKTLEEIEKLNKIIEGWCNFEDPFLSMSFFSLPVIPELKITDKGLVKNMELVDLFINSF</sequence>
<accession>N6VTU5</accession>
<dbReference type="Proteomes" id="UP000053695">
    <property type="component" value="Unassembled WGS sequence"/>
</dbReference>
<evidence type="ECO:0000256" key="6">
    <source>
        <dbReference type="HAMAP-Rule" id="MF_01518"/>
    </source>
</evidence>
<dbReference type="SUPFAM" id="SSF51556">
    <property type="entry name" value="Metallo-dependent hydrolases"/>
    <property type="match status" value="1"/>
</dbReference>
<reference evidence="9 10" key="1">
    <citation type="journal article" date="2013" name="Genome Announc.">
        <title>Draft Genome Sequence of a Highly Flagellated, Fast-Swimming Archaeon, Methanocaldococcus villosus Strain KIN24-T80 (DSM 22612).</title>
        <authorList>
            <person name="Thennarasu S."/>
            <person name="Polireddy D."/>
            <person name="Antony A."/>
            <person name="Yada M.R."/>
            <person name="Algarawi S."/>
            <person name="Sivakumar N."/>
        </authorList>
    </citation>
    <scope>NUCLEOTIDE SEQUENCE [LARGE SCALE GENOMIC DNA]</scope>
    <source>
        <strain evidence="9 10">KIN24-T80</strain>
    </source>
</reference>
<gene>
    <name evidence="6" type="primary">ade</name>
    <name evidence="9" type="ORF">J422_01625</name>
</gene>
<evidence type="ECO:0000313" key="10">
    <source>
        <dbReference type="Proteomes" id="UP000053695"/>
    </source>
</evidence>